<name>A0AAE1EMA6_PETCI</name>
<gene>
    <name evidence="2" type="ORF">Pcinc_036728</name>
</gene>
<keyword evidence="3" id="KW-1185">Reference proteome</keyword>
<organism evidence="2 3">
    <name type="scientific">Petrolisthes cinctipes</name>
    <name type="common">Flat porcelain crab</name>
    <dbReference type="NCBI Taxonomy" id="88211"/>
    <lineage>
        <taxon>Eukaryota</taxon>
        <taxon>Metazoa</taxon>
        <taxon>Ecdysozoa</taxon>
        <taxon>Arthropoda</taxon>
        <taxon>Crustacea</taxon>
        <taxon>Multicrustacea</taxon>
        <taxon>Malacostraca</taxon>
        <taxon>Eumalacostraca</taxon>
        <taxon>Eucarida</taxon>
        <taxon>Decapoda</taxon>
        <taxon>Pleocyemata</taxon>
        <taxon>Anomura</taxon>
        <taxon>Galatheoidea</taxon>
        <taxon>Porcellanidae</taxon>
        <taxon>Petrolisthes</taxon>
    </lineage>
</organism>
<reference evidence="2" key="1">
    <citation type="submission" date="2023-10" db="EMBL/GenBank/DDBJ databases">
        <title>Genome assemblies of two species of porcelain crab, Petrolisthes cinctipes and Petrolisthes manimaculis (Anomura: Porcellanidae).</title>
        <authorList>
            <person name="Angst P."/>
        </authorList>
    </citation>
    <scope>NUCLEOTIDE SEQUENCE</scope>
    <source>
        <strain evidence="2">PB745_01</strain>
        <tissue evidence="2">Gill</tissue>
    </source>
</reference>
<feature type="region of interest" description="Disordered" evidence="1">
    <location>
        <begin position="47"/>
        <end position="84"/>
    </location>
</feature>
<proteinExistence type="predicted"/>
<dbReference type="AlphaFoldDB" id="A0AAE1EMA6"/>
<evidence type="ECO:0000313" key="2">
    <source>
        <dbReference type="EMBL" id="KAK3856993.1"/>
    </source>
</evidence>
<sequence length="84" mass="9778">MVVACFCGGWQCVRVYLVFKCRSAVTIHFKQWCADPWPYVAKLRSCQGRGPPPPPSRGRLLGKSQSRRPTHRNFRRSNQRRECD</sequence>
<accession>A0AAE1EMA6</accession>
<protein>
    <submittedName>
        <fullName evidence="2">Uncharacterized protein</fullName>
    </submittedName>
</protein>
<evidence type="ECO:0000313" key="3">
    <source>
        <dbReference type="Proteomes" id="UP001286313"/>
    </source>
</evidence>
<dbReference type="Proteomes" id="UP001286313">
    <property type="component" value="Unassembled WGS sequence"/>
</dbReference>
<feature type="compositionally biased region" description="Basic residues" evidence="1">
    <location>
        <begin position="65"/>
        <end position="78"/>
    </location>
</feature>
<dbReference type="EMBL" id="JAWQEG010005729">
    <property type="protein sequence ID" value="KAK3856993.1"/>
    <property type="molecule type" value="Genomic_DNA"/>
</dbReference>
<evidence type="ECO:0000256" key="1">
    <source>
        <dbReference type="SAM" id="MobiDB-lite"/>
    </source>
</evidence>
<comment type="caution">
    <text evidence="2">The sequence shown here is derived from an EMBL/GenBank/DDBJ whole genome shotgun (WGS) entry which is preliminary data.</text>
</comment>